<feature type="transmembrane region" description="Helical" evidence="8">
    <location>
        <begin position="164"/>
        <end position="185"/>
    </location>
</feature>
<evidence type="ECO:0000256" key="6">
    <source>
        <dbReference type="ARBA" id="ARBA00022989"/>
    </source>
</evidence>
<dbReference type="PANTHER" id="PTHR21716:SF53">
    <property type="entry name" value="PERMEASE PERM-RELATED"/>
    <property type="match status" value="1"/>
</dbReference>
<evidence type="ECO:0000313" key="9">
    <source>
        <dbReference type="EMBL" id="MBB6218840.1"/>
    </source>
</evidence>
<dbReference type="RefSeq" id="WP_184313684.1">
    <property type="nucleotide sequence ID" value="NZ_JACHEN010000051.1"/>
</dbReference>
<keyword evidence="6 8" id="KW-1133">Transmembrane helix</keyword>
<accession>A0A841L3U4</accession>
<dbReference type="GO" id="GO:0055085">
    <property type="term" value="P:transmembrane transport"/>
    <property type="evidence" value="ECO:0007669"/>
    <property type="project" value="TreeGrafter"/>
</dbReference>
<dbReference type="AlphaFoldDB" id="A0A841L3U4"/>
<evidence type="ECO:0000256" key="4">
    <source>
        <dbReference type="ARBA" id="ARBA00022475"/>
    </source>
</evidence>
<gene>
    <name evidence="9" type="ORF">HNQ80_005015</name>
</gene>
<evidence type="ECO:0000256" key="2">
    <source>
        <dbReference type="ARBA" id="ARBA00009773"/>
    </source>
</evidence>
<reference evidence="9 10" key="1">
    <citation type="submission" date="2020-08" db="EMBL/GenBank/DDBJ databases">
        <title>Genomic Encyclopedia of Type Strains, Phase IV (KMG-IV): sequencing the most valuable type-strain genomes for metagenomic binning, comparative biology and taxonomic classification.</title>
        <authorList>
            <person name="Goeker M."/>
        </authorList>
    </citation>
    <scope>NUCLEOTIDE SEQUENCE [LARGE SCALE GENOMIC DNA]</scope>
    <source>
        <strain evidence="9 10">DSM 103526</strain>
    </source>
</reference>
<feature type="transmembrane region" description="Helical" evidence="8">
    <location>
        <begin position="230"/>
        <end position="247"/>
    </location>
</feature>
<evidence type="ECO:0000256" key="7">
    <source>
        <dbReference type="ARBA" id="ARBA00023136"/>
    </source>
</evidence>
<evidence type="ECO:0000256" key="5">
    <source>
        <dbReference type="ARBA" id="ARBA00022692"/>
    </source>
</evidence>
<comment type="caution">
    <text evidence="9">The sequence shown here is derived from an EMBL/GenBank/DDBJ whole genome shotgun (WGS) entry which is preliminary data.</text>
</comment>
<proteinExistence type="inferred from homology"/>
<evidence type="ECO:0000256" key="3">
    <source>
        <dbReference type="ARBA" id="ARBA00022448"/>
    </source>
</evidence>
<dbReference type="Proteomes" id="UP000579281">
    <property type="component" value="Unassembled WGS sequence"/>
</dbReference>
<name>A0A841L3U4_9FIRM</name>
<dbReference type="PANTHER" id="PTHR21716">
    <property type="entry name" value="TRANSMEMBRANE PROTEIN"/>
    <property type="match status" value="1"/>
</dbReference>
<keyword evidence="3" id="KW-0813">Transport</keyword>
<feature type="transmembrane region" description="Helical" evidence="8">
    <location>
        <begin position="76"/>
        <end position="98"/>
    </location>
</feature>
<organism evidence="9 10">
    <name type="scientific">Anaerosolibacter carboniphilus</name>
    <dbReference type="NCBI Taxonomy" id="1417629"/>
    <lineage>
        <taxon>Bacteria</taxon>
        <taxon>Bacillati</taxon>
        <taxon>Bacillota</taxon>
        <taxon>Clostridia</taxon>
        <taxon>Peptostreptococcales</taxon>
        <taxon>Thermotaleaceae</taxon>
        <taxon>Anaerosolibacter</taxon>
    </lineage>
</organism>
<dbReference type="EMBL" id="JACHEN010000051">
    <property type="protein sequence ID" value="MBB6218840.1"/>
    <property type="molecule type" value="Genomic_DNA"/>
</dbReference>
<evidence type="ECO:0000256" key="8">
    <source>
        <dbReference type="SAM" id="Phobius"/>
    </source>
</evidence>
<comment type="similarity">
    <text evidence="2">Belongs to the autoinducer-2 exporter (AI-2E) (TC 2.A.86) family.</text>
</comment>
<keyword evidence="4" id="KW-1003">Cell membrane</keyword>
<keyword evidence="5 8" id="KW-0812">Transmembrane</keyword>
<feature type="transmembrane region" description="Helical" evidence="8">
    <location>
        <begin position="9"/>
        <end position="26"/>
    </location>
</feature>
<feature type="transmembrane region" description="Helical" evidence="8">
    <location>
        <begin position="38"/>
        <end position="56"/>
    </location>
</feature>
<keyword evidence="10" id="KW-1185">Reference proteome</keyword>
<dbReference type="GO" id="GO:0005886">
    <property type="term" value="C:plasma membrane"/>
    <property type="evidence" value="ECO:0007669"/>
    <property type="project" value="UniProtKB-SubCell"/>
</dbReference>
<dbReference type="Pfam" id="PF01594">
    <property type="entry name" value="AI-2E_transport"/>
    <property type="match status" value="1"/>
</dbReference>
<feature type="transmembrane region" description="Helical" evidence="8">
    <location>
        <begin position="320"/>
        <end position="353"/>
    </location>
</feature>
<dbReference type="InterPro" id="IPR002549">
    <property type="entry name" value="AI-2E-like"/>
</dbReference>
<comment type="subcellular location">
    <subcellularLocation>
        <location evidence="1">Cell membrane</location>
        <topology evidence="1">Multi-pass membrane protein</topology>
    </subcellularLocation>
</comment>
<keyword evidence="7 8" id="KW-0472">Membrane</keyword>
<sequence>MPEFRKIPYLRFVPVLLIAFIMFKLVNHPDIIWNGLDFFLSIISPLIWAFAIAYLLNPMMVYFEKRFGIKRIWSILVIYMFFLGITILGITIISPRIIKSISELLAETPRYIARTETQIETWINEFKLFDTYGVASVIEQNTDAMIQNIRDYIDLLLTSALSSIIGFTSGLFDLIIGLIISIYLLKDKESFIQSIKRFLYAFMKKEKAEGLITFGNEVDLIFSQYIVGKFIDSFIIGILCFIGLKILNVPYPMLLSTIVGITNMIPYFGPIIGMIPAGIITLFASPIKALWVILFIFILQQFDGLWLGPKILGDKVGLSPFWIILAIIVGGGAFGVLGMFLAVPILAIIKTLLERQVDRRLQRKELDIQ</sequence>
<feature type="transmembrane region" description="Helical" evidence="8">
    <location>
        <begin position="279"/>
        <end position="300"/>
    </location>
</feature>
<evidence type="ECO:0000313" key="10">
    <source>
        <dbReference type="Proteomes" id="UP000579281"/>
    </source>
</evidence>
<protein>
    <submittedName>
        <fullName evidence="9">Putative PurR-regulated permease PerM</fullName>
    </submittedName>
</protein>
<evidence type="ECO:0000256" key="1">
    <source>
        <dbReference type="ARBA" id="ARBA00004651"/>
    </source>
</evidence>